<sequence>MGRGKIAIRRIDNSTSRQVTFSKRRNGLLKKAKELAILCDAEVGVIIFSSTNKLYEFSSTSMKSAIQRYTRSKEESNQLVSPMSDDKLWQMEAEVLKQQLQNLHETHRQLMGEELCGLGVEDLQKLENQLAISLQVIRMKKEESLTNEIQELTRKIYEARTYAANFDENNGFEGSNSVVIQAPSPTNLQLCQHEHRNMLDIPLQETISRQALAQVSIQYLMLIDDVVASTGFVNVFWFMISDDSLQSISTQLDGKNYSYWSYVMKNFLRGKNMWGYVTGKSSKPTDEKAANYSLLVDSWETDNSKVITWINNSVAQSIGTQLAKYDTAKEIWDHLERLYTQSNFAKQYQLETDIRALRQNELSVQEFYAAMSDLWDQLALTESADLKAFKPYISRREEQRLVQFLMALRSDFEGLQETRLKSSGDKGPKLPSTPAVFAVPQRPQNKARFRPPGPTPWAPRPPQFAAAAPSPVEHDFQPTGTPPPSVLDPQVFEQFKQFLASNPIAMSASMSHSGSGLSSTNTSGIPSSLWILDSGASHHMSPHLISFTSLSPRSPVSVMSASSTPMQVEGVGSIVTPQLSLSDVYYIPTLALNLVSVSQLCKTGYWVFFSDYLCCVQDPRTRKVIGIGHKLGDLYVVDELRVSGVAASSVDLSSFRLSHSSSVFYLWHVRLGHVSASRLQFLASTGALGQLKSCDISDYSACKLAKFSALPFNKSMSCSSAPFDLVHSDVWGPSPVSSKGGSKYYVSFIDDYTRYTWVFLMKRRSDFLLVYLHLMVPSINHLVLILLNKMELLKGNTDILLKTARSLLVSSGVPSIFWGEALLTATYLINRIPIAHNSGLSPFEKLYGESPDYSFLRVFGCTCFVLRPHVERNKLSPRSALCVFLGYGIGQKGYRCFDPVSQKLYVSRHVTFLEHIPFFSIPAQSHDVTQSDLRSIDPFDVDTDDTFPDVPAHETSATSDPPETSTSSDSATPMTAPAPDETTDVPPRKSTRTRKSTKLPDFAYSSYSASFASFITNIHRLTEPESYREAISDPLWQNAMAEELTALYQTHTWDLVLLPFGKHAIGSRWYGMDYDETFAPVAKMTTVRTLIAVASIRQWKICQMDVKNAFLNGDLHEEVYMTPPPGVAHKPGEVCRLRKALYGLKQAPRAWFEKFSTVITSLGFTPSNHDSALFVRCTGAGRILLSLYVDDMIITGDDHDGIESLKQELAHRFAMKDLGTLRYFLGIEVAQSKKGYLLSQTKYISDLFERARLSDKKTVDTPLETNVHYTPTDGVPLSDPSLYRTIVGSLVYLTVTRPDIAHAVHVVSQFVTAPTTVHWGAVLRILRYLRGTQFQSLLFPSTSSLKLSAYSDASWDSDPSDRKSTTGFCIFLGDSLISWKSKKQDVVSRSSTEAEYRAMAVTTCEIVWLRWLLADMGVDVLQPTPLHCDNKSAMQIAKNSVFHERTKHIEIDCHFTRQHLQLGTISLPFVPSALQIADIFTKALPASRFRFLCDKLSMLIAVAL</sequence>
<evidence type="ECO:0000256" key="4">
    <source>
        <dbReference type="ARBA" id="ARBA00023125"/>
    </source>
</evidence>
<evidence type="ECO:0000256" key="5">
    <source>
        <dbReference type="ARBA" id="ARBA00023163"/>
    </source>
</evidence>
<dbReference type="Pfam" id="PF13976">
    <property type="entry name" value="gag_pre-integrs"/>
    <property type="match status" value="1"/>
</dbReference>
<comment type="caution">
    <text evidence="12">The sequence shown here is derived from an EMBL/GenBank/DDBJ whole genome shotgun (WGS) entry which is preliminary data.</text>
</comment>
<reference evidence="12" key="1">
    <citation type="submission" date="2023-03" db="EMBL/GenBank/DDBJ databases">
        <title>Chromosome-scale reference genome and RAD-based genetic map of yellow starthistle (Centaurea solstitialis) reveal putative structural variation and QTLs associated with invader traits.</title>
        <authorList>
            <person name="Reatini B."/>
            <person name="Cang F.A."/>
            <person name="Jiang Q."/>
            <person name="Mckibben M.T.W."/>
            <person name="Barker M.S."/>
            <person name="Rieseberg L.H."/>
            <person name="Dlugosch K.M."/>
        </authorList>
    </citation>
    <scope>NUCLEOTIDE SEQUENCE</scope>
    <source>
        <strain evidence="12">CAN-66</strain>
        <tissue evidence="12">Leaf</tissue>
    </source>
</reference>
<dbReference type="PROSITE" id="PS51297">
    <property type="entry name" value="K_BOX"/>
    <property type="match status" value="1"/>
</dbReference>
<evidence type="ECO:0000256" key="8">
    <source>
        <dbReference type="SAM" id="MobiDB-lite"/>
    </source>
</evidence>
<dbReference type="InterPro" id="IPR057670">
    <property type="entry name" value="SH3_retrovirus"/>
</dbReference>
<dbReference type="Gene3D" id="3.30.420.10">
    <property type="entry name" value="Ribonuclease H-like superfamily/Ribonuclease H"/>
    <property type="match status" value="1"/>
</dbReference>
<feature type="domain" description="MADS-box" evidence="10">
    <location>
        <begin position="1"/>
        <end position="61"/>
    </location>
</feature>
<evidence type="ECO:0000256" key="6">
    <source>
        <dbReference type="ARBA" id="ARBA00023242"/>
    </source>
</evidence>
<dbReference type="InterPro" id="IPR043502">
    <property type="entry name" value="DNA/RNA_pol_sf"/>
</dbReference>
<dbReference type="Pfam" id="PF03732">
    <property type="entry name" value="Retrotrans_gag"/>
    <property type="match status" value="1"/>
</dbReference>
<dbReference type="Pfam" id="PF00319">
    <property type="entry name" value="SRF-TF"/>
    <property type="match status" value="1"/>
</dbReference>
<evidence type="ECO:0000256" key="7">
    <source>
        <dbReference type="SAM" id="Coils"/>
    </source>
</evidence>
<dbReference type="InterPro" id="IPR005162">
    <property type="entry name" value="Retrotrans_gag_dom"/>
</dbReference>
<dbReference type="Pfam" id="PF22936">
    <property type="entry name" value="Pol_BBD"/>
    <property type="match status" value="1"/>
</dbReference>
<dbReference type="Pfam" id="PF01486">
    <property type="entry name" value="K-box"/>
    <property type="match status" value="1"/>
</dbReference>
<feature type="coiled-coil region" evidence="7">
    <location>
        <begin position="93"/>
        <end position="143"/>
    </location>
</feature>
<dbReference type="InterPro" id="IPR033896">
    <property type="entry name" value="MEF2-like_N"/>
</dbReference>
<accession>A0AA38TZJ9</accession>
<evidence type="ECO:0000259" key="11">
    <source>
        <dbReference type="PROSITE" id="PS51297"/>
    </source>
</evidence>
<evidence type="ECO:0000256" key="3">
    <source>
        <dbReference type="ARBA" id="ARBA00023015"/>
    </source>
</evidence>
<dbReference type="InterPro" id="IPR013103">
    <property type="entry name" value="RVT_2"/>
</dbReference>
<keyword evidence="2" id="KW-0064">Aspartyl protease</keyword>
<dbReference type="SUPFAM" id="SSF55455">
    <property type="entry name" value="SRF-like"/>
    <property type="match status" value="1"/>
</dbReference>
<organism evidence="12 13">
    <name type="scientific">Centaurea solstitialis</name>
    <name type="common">yellow star-thistle</name>
    <dbReference type="NCBI Taxonomy" id="347529"/>
    <lineage>
        <taxon>Eukaryota</taxon>
        <taxon>Viridiplantae</taxon>
        <taxon>Streptophyta</taxon>
        <taxon>Embryophyta</taxon>
        <taxon>Tracheophyta</taxon>
        <taxon>Spermatophyta</taxon>
        <taxon>Magnoliopsida</taxon>
        <taxon>eudicotyledons</taxon>
        <taxon>Gunneridae</taxon>
        <taxon>Pentapetalae</taxon>
        <taxon>asterids</taxon>
        <taxon>campanulids</taxon>
        <taxon>Asterales</taxon>
        <taxon>Asteraceae</taxon>
        <taxon>Carduoideae</taxon>
        <taxon>Cardueae</taxon>
        <taxon>Centaureinae</taxon>
        <taxon>Centaurea</taxon>
    </lineage>
</organism>
<name>A0AA38TZJ9_9ASTR</name>
<dbReference type="SUPFAM" id="SSF56672">
    <property type="entry name" value="DNA/RNA polymerases"/>
    <property type="match status" value="1"/>
</dbReference>
<dbReference type="Pfam" id="PF07727">
    <property type="entry name" value="RVT_2"/>
    <property type="match status" value="1"/>
</dbReference>
<evidence type="ECO:0000256" key="9">
    <source>
        <dbReference type="SAM" id="Phobius"/>
    </source>
</evidence>
<evidence type="ECO:0000256" key="2">
    <source>
        <dbReference type="ARBA" id="ARBA00022750"/>
    </source>
</evidence>
<keyword evidence="6" id="KW-0539">Nucleus</keyword>
<dbReference type="Pfam" id="PF14244">
    <property type="entry name" value="Retrotran_gag_3"/>
    <property type="match status" value="1"/>
</dbReference>
<dbReference type="InterPro" id="IPR025724">
    <property type="entry name" value="GAG-pre-integrase_dom"/>
</dbReference>
<proteinExistence type="predicted"/>
<dbReference type="Gene3D" id="3.40.1810.10">
    <property type="entry name" value="Transcription factor, MADS-box"/>
    <property type="match status" value="1"/>
</dbReference>
<comment type="subcellular location">
    <subcellularLocation>
        <location evidence="1">Nucleus</location>
    </subcellularLocation>
</comment>
<dbReference type="GO" id="GO:0045944">
    <property type="term" value="P:positive regulation of transcription by RNA polymerase II"/>
    <property type="evidence" value="ECO:0007669"/>
    <property type="project" value="InterPro"/>
</dbReference>
<feature type="compositionally biased region" description="Low complexity" evidence="8">
    <location>
        <begin position="948"/>
        <end position="972"/>
    </location>
</feature>
<feature type="domain" description="K-box" evidence="11">
    <location>
        <begin position="86"/>
        <end position="210"/>
    </location>
</feature>
<dbReference type="InterPro" id="IPR036879">
    <property type="entry name" value="TF_MADSbox_sf"/>
</dbReference>
<dbReference type="Proteomes" id="UP001172457">
    <property type="component" value="Chromosome 1"/>
</dbReference>
<keyword evidence="9" id="KW-0812">Transmembrane</keyword>
<dbReference type="EMBL" id="JARYMX010000001">
    <property type="protein sequence ID" value="KAJ9564446.1"/>
    <property type="molecule type" value="Genomic_DNA"/>
</dbReference>
<dbReference type="GO" id="GO:0005634">
    <property type="term" value="C:nucleus"/>
    <property type="evidence" value="ECO:0007669"/>
    <property type="project" value="UniProtKB-SubCell"/>
</dbReference>
<evidence type="ECO:0000313" key="13">
    <source>
        <dbReference type="Proteomes" id="UP001172457"/>
    </source>
</evidence>
<dbReference type="GO" id="GO:0004190">
    <property type="term" value="F:aspartic-type endopeptidase activity"/>
    <property type="evidence" value="ECO:0007669"/>
    <property type="project" value="UniProtKB-KW"/>
</dbReference>
<dbReference type="CDD" id="cd09272">
    <property type="entry name" value="RNase_HI_RT_Ty1"/>
    <property type="match status" value="1"/>
</dbReference>
<dbReference type="GO" id="GO:0046983">
    <property type="term" value="F:protein dimerization activity"/>
    <property type="evidence" value="ECO:0007669"/>
    <property type="project" value="InterPro"/>
</dbReference>
<dbReference type="CDD" id="cd00265">
    <property type="entry name" value="MADS_MEF2_like"/>
    <property type="match status" value="1"/>
</dbReference>
<dbReference type="InterPro" id="IPR036397">
    <property type="entry name" value="RNaseH_sf"/>
</dbReference>
<evidence type="ECO:0000313" key="12">
    <source>
        <dbReference type="EMBL" id="KAJ9564446.1"/>
    </source>
</evidence>
<keyword evidence="7" id="KW-0175">Coiled coil</keyword>
<feature type="compositionally biased region" description="Pro residues" evidence="8">
    <location>
        <begin position="451"/>
        <end position="462"/>
    </location>
</feature>
<dbReference type="SUPFAM" id="SSF53098">
    <property type="entry name" value="Ribonuclease H-like"/>
    <property type="match status" value="1"/>
</dbReference>
<keyword evidence="2" id="KW-0645">Protease</keyword>
<dbReference type="InterPro" id="IPR054722">
    <property type="entry name" value="PolX-like_BBD"/>
</dbReference>
<dbReference type="InterPro" id="IPR029472">
    <property type="entry name" value="Copia-like_N"/>
</dbReference>
<dbReference type="PROSITE" id="PS50066">
    <property type="entry name" value="MADS_BOX_2"/>
    <property type="match status" value="1"/>
</dbReference>
<gene>
    <name evidence="12" type="ORF">OSB04_000412</name>
</gene>
<dbReference type="Pfam" id="PF25597">
    <property type="entry name" value="SH3_retrovirus"/>
    <property type="match status" value="1"/>
</dbReference>
<keyword evidence="9" id="KW-1133">Transmembrane helix</keyword>
<keyword evidence="4" id="KW-0238">DNA-binding</keyword>
<keyword evidence="9" id="KW-0472">Membrane</keyword>
<feature type="region of interest" description="Disordered" evidence="8">
    <location>
        <begin position="944"/>
        <end position="995"/>
    </location>
</feature>
<dbReference type="PRINTS" id="PR00404">
    <property type="entry name" value="MADSDOMAIN"/>
</dbReference>
<feature type="transmembrane region" description="Helical" evidence="9">
    <location>
        <begin position="768"/>
        <end position="787"/>
    </location>
</feature>
<dbReference type="InterPro" id="IPR002487">
    <property type="entry name" value="TF_Kbox"/>
</dbReference>
<keyword evidence="13" id="KW-1185">Reference proteome</keyword>
<dbReference type="GO" id="GO:0000977">
    <property type="term" value="F:RNA polymerase II transcription regulatory region sequence-specific DNA binding"/>
    <property type="evidence" value="ECO:0007669"/>
    <property type="project" value="InterPro"/>
</dbReference>
<dbReference type="GO" id="GO:0003700">
    <property type="term" value="F:DNA-binding transcription factor activity"/>
    <property type="evidence" value="ECO:0007669"/>
    <property type="project" value="InterPro"/>
</dbReference>
<protein>
    <submittedName>
        <fullName evidence="12">Uncharacterized protein</fullName>
    </submittedName>
</protein>
<feature type="transmembrane region" description="Helical" evidence="9">
    <location>
        <begin position="807"/>
        <end position="829"/>
    </location>
</feature>
<keyword evidence="5" id="KW-0804">Transcription</keyword>
<feature type="region of interest" description="Disordered" evidence="8">
    <location>
        <begin position="442"/>
        <end position="481"/>
    </location>
</feature>
<dbReference type="InterPro" id="IPR012337">
    <property type="entry name" value="RNaseH-like_sf"/>
</dbReference>
<keyword evidence="3" id="KW-0805">Transcription regulation</keyword>
<dbReference type="SMART" id="SM00432">
    <property type="entry name" value="MADS"/>
    <property type="match status" value="1"/>
</dbReference>
<evidence type="ECO:0000259" key="10">
    <source>
        <dbReference type="PROSITE" id="PS50066"/>
    </source>
</evidence>
<dbReference type="InterPro" id="IPR002100">
    <property type="entry name" value="TF_MADSbox"/>
</dbReference>
<dbReference type="PANTHER" id="PTHR11439:SF461">
    <property type="entry name" value="OS10G0432200 PROTEIN"/>
    <property type="match status" value="1"/>
</dbReference>
<keyword evidence="2" id="KW-0378">Hydrolase</keyword>
<dbReference type="PROSITE" id="PS00350">
    <property type="entry name" value="MADS_BOX_1"/>
    <property type="match status" value="1"/>
</dbReference>
<dbReference type="PANTHER" id="PTHR11439">
    <property type="entry name" value="GAG-POL-RELATED RETROTRANSPOSON"/>
    <property type="match status" value="1"/>
</dbReference>
<evidence type="ECO:0000256" key="1">
    <source>
        <dbReference type="ARBA" id="ARBA00004123"/>
    </source>
</evidence>